<protein>
    <submittedName>
        <fullName evidence="4">Heparinase II/III family protein</fullName>
    </submittedName>
</protein>
<feature type="domain" description="Heparinase II/III-like C-terminal" evidence="2">
    <location>
        <begin position="377"/>
        <end position="536"/>
    </location>
</feature>
<dbReference type="PANTHER" id="PTHR38045">
    <property type="entry name" value="CHROMOSOME 1, WHOLE GENOME SHOTGUN SEQUENCE"/>
    <property type="match status" value="1"/>
</dbReference>
<evidence type="ECO:0000259" key="3">
    <source>
        <dbReference type="Pfam" id="PF16332"/>
    </source>
</evidence>
<dbReference type="PANTHER" id="PTHR38045:SF1">
    <property type="entry name" value="HEPARINASE II_III-LIKE PROTEIN"/>
    <property type="match status" value="1"/>
</dbReference>
<reference evidence="4" key="1">
    <citation type="submission" date="2022-02" db="EMBL/GenBank/DDBJ databases">
        <title>Fredinandcohnia quinoae sp. nov. isolated from Chenopodium quinoa seeds.</title>
        <authorList>
            <person name="Saati-Santamaria Z."/>
            <person name="Flores-Felix J.D."/>
            <person name="Igual J.M."/>
            <person name="Velazquez E."/>
            <person name="Garcia-Fraile P."/>
            <person name="Martinez-Molina E."/>
        </authorList>
    </citation>
    <scope>NUCLEOTIDE SEQUENCE</scope>
    <source>
        <strain evidence="4">SECRCQ15</strain>
    </source>
</reference>
<dbReference type="InterPro" id="IPR012480">
    <property type="entry name" value="Hepar_II_III_C"/>
</dbReference>
<keyword evidence="5" id="KW-1185">Reference proteome</keyword>
<evidence type="ECO:0000256" key="1">
    <source>
        <dbReference type="ARBA" id="ARBA00004196"/>
    </source>
</evidence>
<dbReference type="EMBL" id="JAKTTI010000003">
    <property type="protein sequence ID" value="MCH1624477.1"/>
    <property type="molecule type" value="Genomic_DNA"/>
</dbReference>
<dbReference type="InterPro" id="IPR008929">
    <property type="entry name" value="Chondroitin_lyas"/>
</dbReference>
<accession>A0AAW5E312</accession>
<dbReference type="Gene3D" id="2.70.98.70">
    <property type="match status" value="1"/>
</dbReference>
<dbReference type="RefSeq" id="WP_240252922.1">
    <property type="nucleotide sequence ID" value="NZ_JAKTTI010000003.1"/>
</dbReference>
<feature type="domain" description="Heparinase II N-terminal" evidence="3">
    <location>
        <begin position="21"/>
        <end position="358"/>
    </location>
</feature>
<name>A0AAW5E312_9BACI</name>
<sequence>MTGISKERIDHMEYNGIVKTIHPHPRILLTKSEIEDTKKRVTQKGDRQVLHFDKMADELYKRADSYATEEKFHVTYPSIEVTLTIDLPLTQLLPIPEPDGYVDFPYWTMYSRAIEERIKILSFAYGMTNNEKYAMKIKEYVIALSHFERWYEFPHRGAEGNLSNAHFILAMAIGYDAIYQYLSNDEKKIVQEAILLNGLHPLEIDFQNFNNHNIIASKQVAMLIGSLAIMDEVDVEAYYTNSYSYLSMYLHNRLTSPEIEGLLYTNVAARHVLMAADILHRSTGIDRLINHQYFETFLPDLFFYMLGTDEKASFANFSDSFYSLDLAYILGMLAYNNRNHVASWYVHEFTPSSPDIMMHMKAVIPPLPPDQYYKQTSKIFPSIGWASFRSGWGSSDHLLAFTASKSAKDHNHFDQNNFILHVAGEWLLTNPGYQDYVEGPKREFTLGTIGHNAMLVNGNGQIHRGRSELTVWHTSDHLDILVGDATKPYDSMISLWKRMVLHIDKTYFVVIDRVKKKSEEDELTFLYHTNSKIKSDSSFKKQGDECTGDQIDIVGEKAMVSLYTVYPPEMTKKVAIYPGAEKYGSYIEIKPKEDSMEQDVITILYPKMKDKKDMKLTYKVVKNGSEWQLEIDRCDQEIIDHIQINENEIKLHSEKYIVKYYFKNPL</sequence>
<evidence type="ECO:0000259" key="2">
    <source>
        <dbReference type="Pfam" id="PF07940"/>
    </source>
</evidence>
<evidence type="ECO:0000313" key="5">
    <source>
        <dbReference type="Proteomes" id="UP001431131"/>
    </source>
</evidence>
<dbReference type="GO" id="GO:0016829">
    <property type="term" value="F:lyase activity"/>
    <property type="evidence" value="ECO:0007669"/>
    <property type="project" value="InterPro"/>
</dbReference>
<gene>
    <name evidence="4" type="ORF">MJG50_03990</name>
</gene>
<dbReference type="Proteomes" id="UP001431131">
    <property type="component" value="Unassembled WGS sequence"/>
</dbReference>
<dbReference type="Pfam" id="PF16332">
    <property type="entry name" value="DUF4962"/>
    <property type="match status" value="1"/>
</dbReference>
<dbReference type="InterPro" id="IPR032518">
    <property type="entry name" value="HepII_N"/>
</dbReference>
<dbReference type="AlphaFoldDB" id="A0AAW5E312"/>
<comment type="subcellular location">
    <subcellularLocation>
        <location evidence="1">Cell envelope</location>
    </subcellularLocation>
</comment>
<dbReference type="Gene3D" id="1.50.10.100">
    <property type="entry name" value="Chondroitin AC/alginate lyase"/>
    <property type="match status" value="1"/>
</dbReference>
<evidence type="ECO:0000313" key="4">
    <source>
        <dbReference type="EMBL" id="MCH1624477.1"/>
    </source>
</evidence>
<dbReference type="GO" id="GO:0030313">
    <property type="term" value="C:cell envelope"/>
    <property type="evidence" value="ECO:0007669"/>
    <property type="project" value="UniProtKB-SubCell"/>
</dbReference>
<dbReference type="SUPFAM" id="SSF48230">
    <property type="entry name" value="Chondroitin AC/alginate lyase"/>
    <property type="match status" value="1"/>
</dbReference>
<organism evidence="4 5">
    <name type="scientific">Fredinandcohnia quinoae</name>
    <dbReference type="NCBI Taxonomy" id="2918902"/>
    <lineage>
        <taxon>Bacteria</taxon>
        <taxon>Bacillati</taxon>
        <taxon>Bacillota</taxon>
        <taxon>Bacilli</taxon>
        <taxon>Bacillales</taxon>
        <taxon>Bacillaceae</taxon>
        <taxon>Fredinandcohnia</taxon>
    </lineage>
</organism>
<dbReference type="Pfam" id="PF07940">
    <property type="entry name" value="Hepar_II_III_C"/>
    <property type="match status" value="1"/>
</dbReference>
<comment type="caution">
    <text evidence="4">The sequence shown here is derived from an EMBL/GenBank/DDBJ whole genome shotgun (WGS) entry which is preliminary data.</text>
</comment>
<proteinExistence type="predicted"/>